<dbReference type="OrthoDB" id="9802600at2"/>
<gene>
    <name evidence="2" type="ORF">EHS13_14785</name>
</gene>
<dbReference type="InterPro" id="IPR008928">
    <property type="entry name" value="6-hairpin_glycosidase_sf"/>
</dbReference>
<dbReference type="KEGG" id="ppsc:EHS13_14785"/>
<dbReference type="Proteomes" id="UP000426246">
    <property type="component" value="Chromosome"/>
</dbReference>
<protein>
    <recommendedName>
        <fullName evidence="1">Glycosyl hydrolase family 95 catalytic domain-containing protein</fullName>
    </recommendedName>
</protein>
<organism evidence="2 3">
    <name type="scientific">Paenibacillus psychroresistens</name>
    <dbReference type="NCBI Taxonomy" id="1778678"/>
    <lineage>
        <taxon>Bacteria</taxon>
        <taxon>Bacillati</taxon>
        <taxon>Bacillota</taxon>
        <taxon>Bacilli</taxon>
        <taxon>Bacillales</taxon>
        <taxon>Paenibacillaceae</taxon>
        <taxon>Paenibacillus</taxon>
    </lineage>
</organism>
<dbReference type="InterPro" id="IPR054363">
    <property type="entry name" value="GH95_cat"/>
</dbReference>
<dbReference type="GO" id="GO:0004560">
    <property type="term" value="F:alpha-L-fucosidase activity"/>
    <property type="evidence" value="ECO:0007669"/>
    <property type="project" value="TreeGrafter"/>
</dbReference>
<accession>A0A6B8RHW5</accession>
<evidence type="ECO:0000313" key="2">
    <source>
        <dbReference type="EMBL" id="QGQ96051.1"/>
    </source>
</evidence>
<dbReference type="EMBL" id="CP034235">
    <property type="protein sequence ID" value="QGQ96051.1"/>
    <property type="molecule type" value="Genomic_DNA"/>
</dbReference>
<dbReference type="Pfam" id="PF22124">
    <property type="entry name" value="Glyco_hydro_95_cat"/>
    <property type="match status" value="1"/>
</dbReference>
<evidence type="ECO:0000259" key="1">
    <source>
        <dbReference type="Pfam" id="PF22124"/>
    </source>
</evidence>
<dbReference type="GO" id="GO:0005975">
    <property type="term" value="P:carbohydrate metabolic process"/>
    <property type="evidence" value="ECO:0007669"/>
    <property type="project" value="InterPro"/>
</dbReference>
<evidence type="ECO:0000313" key="3">
    <source>
        <dbReference type="Proteomes" id="UP000426246"/>
    </source>
</evidence>
<dbReference type="PANTHER" id="PTHR31084:SF0">
    <property type="entry name" value="ALPHA-L-FUCOSIDASE 2"/>
    <property type="match status" value="1"/>
</dbReference>
<dbReference type="Gene3D" id="1.50.10.10">
    <property type="match status" value="1"/>
</dbReference>
<dbReference type="InterPro" id="IPR012341">
    <property type="entry name" value="6hp_glycosidase-like_sf"/>
</dbReference>
<reference evidence="3" key="1">
    <citation type="submission" date="2018-11" db="EMBL/GenBank/DDBJ databases">
        <title>Complete genome sequence of Paenibacillus sp. ML311-T8.</title>
        <authorList>
            <person name="Nam Y.-D."/>
            <person name="Kang J."/>
            <person name="Chung W.-H."/>
            <person name="Park Y.S."/>
        </authorList>
    </citation>
    <scope>NUCLEOTIDE SEQUENCE [LARGE SCALE GENOMIC DNA]</scope>
    <source>
        <strain evidence="3">ML311-T8</strain>
    </source>
</reference>
<proteinExistence type="predicted"/>
<keyword evidence="3" id="KW-1185">Reference proteome</keyword>
<name>A0A6B8RHW5_9BACL</name>
<dbReference type="PANTHER" id="PTHR31084">
    <property type="entry name" value="ALPHA-L-FUCOSIDASE 2"/>
    <property type="match status" value="1"/>
</dbReference>
<dbReference type="AlphaFoldDB" id="A0A6B8RHW5"/>
<feature type="domain" description="Glycosyl hydrolase family 95 catalytic" evidence="1">
    <location>
        <begin position="218"/>
        <end position="513"/>
    </location>
</feature>
<dbReference type="SUPFAM" id="SSF48208">
    <property type="entry name" value="Six-hairpin glycosidases"/>
    <property type="match status" value="1"/>
</dbReference>
<sequence length="634" mass="72186">MEDERGHYIRRAFVSKPDQVAVQLITAHQASTLDLRLRLVTDQAVQTDSWEMGQLPENLQISRDYLPERLVLKGQYDAEFGSIGYVVATRVIVNGGSSLIEGEELVVSAADSVLLLTKVERYAHLEEDSDSQMVESLKKLEGDYDKLLARHADFHTPIMQRCELKLSSGEDYLLSVEELLAQQHSDSDLSSALVEKLFDMGRYFLLTDSGEIPPVVGHTNINVNLQVCSGNLADLSESMEVFFSWVEGMLEQFRENANHIFGTRGIVADVHPDAENGYLNHYDFNWPHHYWISAAGWLYNEFWGHYLITGDKKFLEERIIPGLKEIALFYEDFLTDFDEDGYHIFYPSYSPESWPENTGCMISINAVMDIMVCREVLDNLLDGLRILGTEDEKIPIYEAILNKLPPYLLDEEGALKEWAWPGLEERYNHRHVSHHYDVWPGNAITWENTPELARAVLLSNRKRGQQDDSAHGIIHRALTAARLKDSTDVYANLKQLLEHGFINTSLMTNHFPYRVYFPDLIGALPACFIEMLIYSQPGLIELLPALPREMPKGSLSGVRCFTFAVMKKLAWNLNEGWIEAEIVSLVDQEILIKYRHGLMDLIVNGKEKERSILGNTLSFTAGKTVKIEMRLVGI</sequence>